<sequence>MTITNENEPQSRRHFFSKVLKKTGGITINEVERQAEKVARRYVRPPGASTELDFLSHCTRCGECIPACPHGTIFPLGAHTGVAVNTPALDLINKACHLCDDFPCISACETDALNLILKEDLKFAKVEINTSTCLPYLGPECGVCISVCPVPGAITVNLTTPEIDQKICIGCAICREACMVSPSAINMLPNM</sequence>
<evidence type="ECO:0000259" key="1">
    <source>
        <dbReference type="PROSITE" id="PS51379"/>
    </source>
</evidence>
<gene>
    <name evidence="2" type="ORF">METZ01_LOCUS5703</name>
</gene>
<dbReference type="InterPro" id="IPR017900">
    <property type="entry name" value="4Fe4S_Fe_S_CS"/>
</dbReference>
<organism evidence="2">
    <name type="scientific">marine metagenome</name>
    <dbReference type="NCBI Taxonomy" id="408172"/>
    <lineage>
        <taxon>unclassified sequences</taxon>
        <taxon>metagenomes</taxon>
        <taxon>ecological metagenomes</taxon>
    </lineage>
</organism>
<dbReference type="PROSITE" id="PS00198">
    <property type="entry name" value="4FE4S_FER_1"/>
    <property type="match status" value="1"/>
</dbReference>
<dbReference type="InterPro" id="IPR017896">
    <property type="entry name" value="4Fe4S_Fe-S-bd"/>
</dbReference>
<dbReference type="AlphaFoldDB" id="A0A381NEM8"/>
<dbReference type="Gene3D" id="3.30.70.20">
    <property type="match status" value="2"/>
</dbReference>
<feature type="domain" description="4Fe-4S ferredoxin-type" evidence="1">
    <location>
        <begin position="159"/>
        <end position="190"/>
    </location>
</feature>
<dbReference type="Pfam" id="PF00037">
    <property type="entry name" value="Fer4"/>
    <property type="match status" value="1"/>
</dbReference>
<accession>A0A381NEM8</accession>
<protein>
    <recommendedName>
        <fullName evidence="1">4Fe-4S ferredoxin-type domain-containing protein</fullName>
    </recommendedName>
</protein>
<feature type="domain" description="4Fe-4S ferredoxin-type" evidence="1">
    <location>
        <begin position="124"/>
        <end position="157"/>
    </location>
</feature>
<evidence type="ECO:0000313" key="2">
    <source>
        <dbReference type="EMBL" id="SUZ52849.1"/>
    </source>
</evidence>
<feature type="domain" description="4Fe-4S ferredoxin-type" evidence="1">
    <location>
        <begin position="48"/>
        <end position="78"/>
    </location>
</feature>
<proteinExistence type="predicted"/>
<reference evidence="2" key="1">
    <citation type="submission" date="2018-05" db="EMBL/GenBank/DDBJ databases">
        <authorList>
            <person name="Lanie J.A."/>
            <person name="Ng W.-L."/>
            <person name="Kazmierczak K.M."/>
            <person name="Andrzejewski T.M."/>
            <person name="Davidsen T.M."/>
            <person name="Wayne K.J."/>
            <person name="Tettelin H."/>
            <person name="Glass J.I."/>
            <person name="Rusch D."/>
            <person name="Podicherti R."/>
            <person name="Tsui H.-C.T."/>
            <person name="Winkler M.E."/>
        </authorList>
    </citation>
    <scope>NUCLEOTIDE SEQUENCE</scope>
</reference>
<dbReference type="EMBL" id="UINC01000298">
    <property type="protein sequence ID" value="SUZ52849.1"/>
    <property type="molecule type" value="Genomic_DNA"/>
</dbReference>
<name>A0A381NEM8_9ZZZZ</name>
<dbReference type="SUPFAM" id="SSF54862">
    <property type="entry name" value="4Fe-4S ferredoxins"/>
    <property type="match status" value="1"/>
</dbReference>
<dbReference type="PROSITE" id="PS51379">
    <property type="entry name" value="4FE4S_FER_2"/>
    <property type="match status" value="3"/>
</dbReference>